<name>A0A6L2MRQ8_TANCI</name>
<accession>A0A6L2MRQ8</accession>
<gene>
    <name evidence="1" type="ORF">Tci_048659</name>
</gene>
<dbReference type="EMBL" id="BKCJ010007326">
    <property type="protein sequence ID" value="GEU76681.1"/>
    <property type="molecule type" value="Genomic_DNA"/>
</dbReference>
<organism evidence="1">
    <name type="scientific">Tanacetum cinerariifolium</name>
    <name type="common">Dalmatian daisy</name>
    <name type="synonym">Chrysanthemum cinerariifolium</name>
    <dbReference type="NCBI Taxonomy" id="118510"/>
    <lineage>
        <taxon>Eukaryota</taxon>
        <taxon>Viridiplantae</taxon>
        <taxon>Streptophyta</taxon>
        <taxon>Embryophyta</taxon>
        <taxon>Tracheophyta</taxon>
        <taxon>Spermatophyta</taxon>
        <taxon>Magnoliopsida</taxon>
        <taxon>eudicotyledons</taxon>
        <taxon>Gunneridae</taxon>
        <taxon>Pentapetalae</taxon>
        <taxon>asterids</taxon>
        <taxon>campanulids</taxon>
        <taxon>Asterales</taxon>
        <taxon>Asteraceae</taxon>
        <taxon>Asteroideae</taxon>
        <taxon>Anthemideae</taxon>
        <taxon>Anthemidinae</taxon>
        <taxon>Tanacetum</taxon>
    </lineage>
</organism>
<reference evidence="1" key="1">
    <citation type="journal article" date="2019" name="Sci. Rep.">
        <title>Draft genome of Tanacetum cinerariifolium, the natural source of mosquito coil.</title>
        <authorList>
            <person name="Yamashiro T."/>
            <person name="Shiraishi A."/>
            <person name="Satake H."/>
            <person name="Nakayama K."/>
        </authorList>
    </citation>
    <scope>NUCLEOTIDE SEQUENCE</scope>
</reference>
<protein>
    <submittedName>
        <fullName evidence="1">Transposase (Putative), gypsy type</fullName>
    </submittedName>
</protein>
<dbReference type="AlphaFoldDB" id="A0A6L2MRQ8"/>
<comment type="caution">
    <text evidence="1">The sequence shown here is derived from an EMBL/GenBank/DDBJ whole genome shotgun (WGS) entry which is preliminary data.</text>
</comment>
<sequence length="708" mass="78434">MSFSKRPDSDAVCYTKPLDSLKRWNDHFYWVDSFACPASFPWHTDKNVSRDPFPKSTEFSADDNDVLVSHPTSFWKFPKPFLCLIGMSRNYTLDEDTYPTFLRDDGTEIDLFSFIQVADPTKVKVGEQEHPEEETRLLDSTVGRVVQLLPVAPAHAKSELEASVMNASGSSHPPKKLRADCETSGEVATSDKSLSVLKELLASNMLNVEAGVAAIATLPLVTSLVSPTPEHESGAPVDSNTGLNLRTIGASERFVISLDSCHHSGTNASRAEDDSIIRSAIVPPVMTEVVVTSHAVTVPLVLKTGIKALGSWMLRPCTKCFFLQWNVLNESLLDDYDVSREFVDHLDPPAMFSQIREMDYHHLFTEFNVGTARQACLNAKARDEEIDNLKAQLLLKETEAAERNVSIENEKESLDGKVTELQSLVFTKDLELKDLNDVVHALETTCFGLREQVSGYEWLKEQIEEFWDVQMNIINDKVAKLDVDLLEMALHLEEKFYPHLLTTIFGRSAIEKGMQDGLSAGIDHGKTGRSLADVVAYNLAAEADYNSALQRLREVDFSLLAELKSHKDTSVEDIMNLLRLEGPLADAPGMNDLQPNVDQLMLLVYWFEDQVVLGETSLSFALSVTHSRVERIRENVAAKRSALIDVWTLLVNPLSVENLVGEAGTSESVLAIISIITALSTTFASTSSVPPITIKDYEIVGTDGPKDA</sequence>
<evidence type="ECO:0000313" key="1">
    <source>
        <dbReference type="EMBL" id="GEU76681.1"/>
    </source>
</evidence>
<proteinExistence type="predicted"/>